<evidence type="ECO:0000256" key="5">
    <source>
        <dbReference type="ARBA" id="ARBA00022771"/>
    </source>
</evidence>
<dbReference type="PANTHER" id="PTHR11477:SF0">
    <property type="entry name" value="IP08861P-RELATED"/>
    <property type="match status" value="1"/>
</dbReference>
<evidence type="ECO:0000256" key="7">
    <source>
        <dbReference type="ARBA" id="ARBA00023242"/>
    </source>
</evidence>
<dbReference type="InterPro" id="IPR001965">
    <property type="entry name" value="Znf_PHD"/>
</dbReference>
<dbReference type="Pfam" id="PF07744">
    <property type="entry name" value="SPOC"/>
    <property type="match status" value="1"/>
</dbReference>
<feature type="region of interest" description="Disordered" evidence="8">
    <location>
        <begin position="572"/>
        <end position="617"/>
    </location>
</feature>
<dbReference type="Gene3D" id="1.10.472.30">
    <property type="entry name" value="Transcription elongation factor S-II, central domain"/>
    <property type="match status" value="1"/>
</dbReference>
<dbReference type="STRING" id="1160509.A0A3N4IJ95"/>
<dbReference type="InterPro" id="IPR012921">
    <property type="entry name" value="SPOC_C"/>
</dbReference>
<evidence type="ECO:0000256" key="2">
    <source>
        <dbReference type="ARBA" id="ARBA00011050"/>
    </source>
</evidence>
<feature type="compositionally biased region" description="Basic and acidic residues" evidence="8">
    <location>
        <begin position="157"/>
        <end position="168"/>
    </location>
</feature>
<proteinExistence type="inferred from homology"/>
<name>A0A3N4IJ95_ASCIM</name>
<comment type="function">
    <text evidence="1">Negative regulator of transcription elongation.</text>
</comment>
<evidence type="ECO:0000259" key="9">
    <source>
        <dbReference type="PROSITE" id="PS51321"/>
    </source>
</evidence>
<feature type="compositionally biased region" description="Polar residues" evidence="8">
    <location>
        <begin position="175"/>
        <end position="184"/>
    </location>
</feature>
<sequence length="900" mass="100746">MADTEPRRSGRATKGKHTRNIDLEPPEPPAPPKKSAPKKKTDKRASQAPSAIDEEEKKEEEQGSEEKSDEIIRCVCGAKEEEDDDGRMMVQCEQCDAWQHNQCLLIPNSRIPEHYFCELCKPEMHVDFLERVKNGEKPWIKKKKGRKSTARGRKSTSKAESEKAESEIAHSSAAPTQPGSPTTTAASEKESHHQSSASSSHSRKASNIDVVDPSLQNHTPQQLQQQQHYQQQQQQQHQQQQQQQHQQQQQQQHHQQQQPQPQPQPTPTPKGEDTEMTDVPPVSRDSTVEIQQPPTTTTPTATATPVNIPDRDATESPKTAVAPYPPQPKMQGTKRKSIGGIDTQSANVEEMRKYSIASVGSPAPPTPHSIHTPTSAKPPPTPKMAAPTSRKKRRTSEASNQPPKSEKTNRDKSQDAIFTTLSGKFKKTPDVVIPDNKTPVDYFRELAQAIEEACHAYHLNNTDGYKVKIKTIVFNVPKNSDLFKGLVSGSITPEKLAKMTSADMATKELKEYSEKVRTESDYQNTLSNNILENGPRIRRTHKGDEFVGDTDITMVDDKLDDGPMMVETKHGHETIEEGSETRPNLPHRTSSDHHNLAIKTERSRHDRDPTPTYSPNADAALDQREWRGIVNMAFNARFEATATLVAGYDLSPISNWTHLLPPTVDIDGRIAIDRADAYLDGQQYSTSNALTIVSIQPSDIFTGMVEFSKLFHYFRTKQRYGVVGNTAGLPVRDFYIIVLDKEDPLPSWMARIDPNVIPEAPRSDRLILAVFVVVKKEIRPPTSPKPQPAPVVHDEYVPPPPEMHHQPPPFGHFQSPAQTAYSPHQYQSPSDLHHYNQQAQYQMQQGPPTKRFTFEAWPELIATLPELDEGQVQFINDLVAKHPEAGSNPQLLANLLSQGQ</sequence>
<evidence type="ECO:0000256" key="1">
    <source>
        <dbReference type="ARBA" id="ARBA00002311"/>
    </source>
</evidence>
<keyword evidence="11" id="KW-1185">Reference proteome</keyword>
<evidence type="ECO:0000256" key="8">
    <source>
        <dbReference type="SAM" id="MobiDB-lite"/>
    </source>
</evidence>
<keyword evidence="6" id="KW-0862">Zinc</keyword>
<feature type="compositionally biased region" description="Basic and acidic residues" evidence="8">
    <location>
        <begin position="59"/>
        <end position="70"/>
    </location>
</feature>
<dbReference type="PANTHER" id="PTHR11477">
    <property type="entry name" value="TRANSCRIPTION FACTOR S-II ZINC FINGER DOMAIN-CONTAINING PROTEIN"/>
    <property type="match status" value="1"/>
</dbReference>
<feature type="compositionally biased region" description="Pro residues" evidence="8">
    <location>
        <begin position="797"/>
        <end position="810"/>
    </location>
</feature>
<feature type="compositionally biased region" description="Basic residues" evidence="8">
    <location>
        <begin position="9"/>
        <end position="18"/>
    </location>
</feature>
<evidence type="ECO:0000313" key="11">
    <source>
        <dbReference type="Proteomes" id="UP000275078"/>
    </source>
</evidence>
<dbReference type="EMBL" id="ML119657">
    <property type="protein sequence ID" value="RPA84778.1"/>
    <property type="molecule type" value="Genomic_DNA"/>
</dbReference>
<feature type="region of interest" description="Disordered" evidence="8">
    <location>
        <begin position="131"/>
        <end position="415"/>
    </location>
</feature>
<dbReference type="SMART" id="SM00249">
    <property type="entry name" value="PHD"/>
    <property type="match status" value="1"/>
</dbReference>
<organism evidence="10 11">
    <name type="scientific">Ascobolus immersus RN42</name>
    <dbReference type="NCBI Taxonomy" id="1160509"/>
    <lineage>
        <taxon>Eukaryota</taxon>
        <taxon>Fungi</taxon>
        <taxon>Dikarya</taxon>
        <taxon>Ascomycota</taxon>
        <taxon>Pezizomycotina</taxon>
        <taxon>Pezizomycetes</taxon>
        <taxon>Pezizales</taxon>
        <taxon>Ascobolaceae</taxon>
        <taxon>Ascobolus</taxon>
    </lineage>
</organism>
<evidence type="ECO:0000313" key="10">
    <source>
        <dbReference type="EMBL" id="RPA84778.1"/>
    </source>
</evidence>
<dbReference type="InterPro" id="IPR003618">
    <property type="entry name" value="TFIIS_cen_dom"/>
</dbReference>
<dbReference type="PROSITE" id="PS51321">
    <property type="entry name" value="TFIIS_CENTRAL"/>
    <property type="match status" value="1"/>
</dbReference>
<comment type="similarity">
    <text evidence="2">Belongs to the BYE1 family.</text>
</comment>
<accession>A0A3N4IJ95</accession>
<dbReference type="InterPro" id="IPR019786">
    <property type="entry name" value="Zinc_finger_PHD-type_CS"/>
</dbReference>
<feature type="region of interest" description="Disordered" evidence="8">
    <location>
        <begin position="1"/>
        <end position="70"/>
    </location>
</feature>
<reference evidence="10 11" key="1">
    <citation type="journal article" date="2018" name="Nat. Ecol. Evol.">
        <title>Pezizomycetes genomes reveal the molecular basis of ectomycorrhizal truffle lifestyle.</title>
        <authorList>
            <person name="Murat C."/>
            <person name="Payen T."/>
            <person name="Noel B."/>
            <person name="Kuo A."/>
            <person name="Morin E."/>
            <person name="Chen J."/>
            <person name="Kohler A."/>
            <person name="Krizsan K."/>
            <person name="Balestrini R."/>
            <person name="Da Silva C."/>
            <person name="Montanini B."/>
            <person name="Hainaut M."/>
            <person name="Levati E."/>
            <person name="Barry K.W."/>
            <person name="Belfiori B."/>
            <person name="Cichocki N."/>
            <person name="Clum A."/>
            <person name="Dockter R.B."/>
            <person name="Fauchery L."/>
            <person name="Guy J."/>
            <person name="Iotti M."/>
            <person name="Le Tacon F."/>
            <person name="Lindquist E.A."/>
            <person name="Lipzen A."/>
            <person name="Malagnac F."/>
            <person name="Mello A."/>
            <person name="Molinier V."/>
            <person name="Miyauchi S."/>
            <person name="Poulain J."/>
            <person name="Riccioni C."/>
            <person name="Rubini A."/>
            <person name="Sitrit Y."/>
            <person name="Splivallo R."/>
            <person name="Traeger S."/>
            <person name="Wang M."/>
            <person name="Zifcakova L."/>
            <person name="Wipf D."/>
            <person name="Zambonelli A."/>
            <person name="Paolocci F."/>
            <person name="Nowrousian M."/>
            <person name="Ottonello S."/>
            <person name="Baldrian P."/>
            <person name="Spatafora J.W."/>
            <person name="Henrissat B."/>
            <person name="Nagy L.G."/>
            <person name="Aury J.M."/>
            <person name="Wincker P."/>
            <person name="Grigoriev I.V."/>
            <person name="Bonfante P."/>
            <person name="Martin F.M."/>
        </authorList>
    </citation>
    <scope>NUCLEOTIDE SEQUENCE [LARGE SCALE GENOMIC DNA]</scope>
    <source>
        <strain evidence="10 11">RN42</strain>
    </source>
</reference>
<feature type="compositionally biased region" description="Basic and acidic residues" evidence="8">
    <location>
        <begin position="589"/>
        <end position="609"/>
    </location>
</feature>
<dbReference type="InterPro" id="IPR011011">
    <property type="entry name" value="Znf_FYVE_PHD"/>
</dbReference>
<dbReference type="Gene3D" id="3.30.40.10">
    <property type="entry name" value="Zinc/RING finger domain, C3HC4 (zinc finger)"/>
    <property type="match status" value="1"/>
</dbReference>
<feature type="compositionally biased region" description="Low complexity" evidence="8">
    <location>
        <begin position="293"/>
        <end position="305"/>
    </location>
</feature>
<dbReference type="OrthoDB" id="79252at2759"/>
<dbReference type="SUPFAM" id="SSF46942">
    <property type="entry name" value="Elongation factor TFIIS domain 2"/>
    <property type="match status" value="1"/>
</dbReference>
<keyword evidence="4" id="KW-0479">Metal-binding</keyword>
<dbReference type="InterPro" id="IPR013083">
    <property type="entry name" value="Znf_RING/FYVE/PHD"/>
</dbReference>
<dbReference type="GO" id="GO:0005634">
    <property type="term" value="C:nucleus"/>
    <property type="evidence" value="ECO:0007669"/>
    <property type="project" value="TreeGrafter"/>
</dbReference>
<evidence type="ECO:0000256" key="4">
    <source>
        <dbReference type="ARBA" id="ARBA00022723"/>
    </source>
</evidence>
<evidence type="ECO:0000256" key="3">
    <source>
        <dbReference type="ARBA" id="ARBA00021616"/>
    </source>
</evidence>
<dbReference type="SMART" id="SM00510">
    <property type="entry name" value="TFS2M"/>
    <property type="match status" value="1"/>
</dbReference>
<keyword evidence="5" id="KW-0863">Zinc-finger</keyword>
<feature type="region of interest" description="Disordered" evidence="8">
    <location>
        <begin position="780"/>
        <end position="830"/>
    </location>
</feature>
<feature type="compositionally biased region" description="Basic residues" evidence="8">
    <location>
        <begin position="140"/>
        <end position="156"/>
    </location>
</feature>
<gene>
    <name evidence="10" type="ORF">BJ508DRAFT_303530</name>
</gene>
<dbReference type="SUPFAM" id="SSF57903">
    <property type="entry name" value="FYVE/PHD zinc finger"/>
    <property type="match status" value="1"/>
</dbReference>
<protein>
    <recommendedName>
        <fullName evidence="3">Transcription factor BYE1</fullName>
    </recommendedName>
</protein>
<evidence type="ECO:0000256" key="6">
    <source>
        <dbReference type="ARBA" id="ARBA00022833"/>
    </source>
</evidence>
<keyword evidence="7" id="KW-0539">Nucleus</keyword>
<dbReference type="PROSITE" id="PS01359">
    <property type="entry name" value="ZF_PHD_1"/>
    <property type="match status" value="1"/>
</dbReference>
<feature type="compositionally biased region" description="Basic and acidic residues" evidence="8">
    <location>
        <begin position="404"/>
        <end position="414"/>
    </location>
</feature>
<dbReference type="GO" id="GO:0008270">
    <property type="term" value="F:zinc ion binding"/>
    <property type="evidence" value="ECO:0007669"/>
    <property type="project" value="UniProtKB-KW"/>
</dbReference>
<dbReference type="InterPro" id="IPR036575">
    <property type="entry name" value="TFIIS_cen_dom_sf"/>
</dbReference>
<dbReference type="Pfam" id="PF20826">
    <property type="entry name" value="PHD_5"/>
    <property type="match status" value="1"/>
</dbReference>
<dbReference type="GO" id="GO:0006351">
    <property type="term" value="P:DNA-templated transcription"/>
    <property type="evidence" value="ECO:0007669"/>
    <property type="project" value="InterPro"/>
</dbReference>
<feature type="compositionally biased region" description="Polar residues" evidence="8">
    <location>
        <begin position="815"/>
        <end position="830"/>
    </location>
</feature>
<feature type="domain" description="TFIIS central" evidence="9">
    <location>
        <begin position="409"/>
        <end position="532"/>
    </location>
</feature>
<dbReference type="AlphaFoldDB" id="A0A3N4IJ95"/>
<dbReference type="Proteomes" id="UP000275078">
    <property type="component" value="Unassembled WGS sequence"/>
</dbReference>
<dbReference type="CDD" id="cd21538">
    <property type="entry name" value="SPOC_TFIIS"/>
    <property type="match status" value="1"/>
</dbReference>
<dbReference type="Pfam" id="PF07500">
    <property type="entry name" value="TFIIS_M"/>
    <property type="match status" value="1"/>
</dbReference>
<feature type="compositionally biased region" description="Low complexity" evidence="8">
    <location>
        <begin position="220"/>
        <end position="259"/>
    </location>
</feature>